<comment type="caution">
    <text evidence="3">The sequence shown here is derived from an EMBL/GenBank/DDBJ whole genome shotgun (WGS) entry which is preliminary data.</text>
</comment>
<proteinExistence type="predicted"/>
<evidence type="ECO:0000313" key="4">
    <source>
        <dbReference type="Proteomes" id="UP000310158"/>
    </source>
</evidence>
<feature type="transmembrane region" description="Helical" evidence="2">
    <location>
        <begin position="55"/>
        <end position="74"/>
    </location>
</feature>
<dbReference type="EMBL" id="SGPL01000079">
    <property type="protein sequence ID" value="THH18342.1"/>
    <property type="molecule type" value="Genomic_DNA"/>
</dbReference>
<evidence type="ECO:0000256" key="1">
    <source>
        <dbReference type="SAM" id="MobiDB-lite"/>
    </source>
</evidence>
<feature type="transmembrane region" description="Helical" evidence="2">
    <location>
        <begin position="128"/>
        <end position="154"/>
    </location>
</feature>
<feature type="transmembrane region" description="Helical" evidence="2">
    <location>
        <begin position="20"/>
        <end position="43"/>
    </location>
</feature>
<feature type="region of interest" description="Disordered" evidence="1">
    <location>
        <begin position="316"/>
        <end position="335"/>
    </location>
</feature>
<accession>A0A4S4M0C0</accession>
<feature type="transmembrane region" description="Helical" evidence="2">
    <location>
        <begin position="94"/>
        <end position="116"/>
    </location>
</feature>
<reference evidence="3 4" key="1">
    <citation type="submission" date="2019-02" db="EMBL/GenBank/DDBJ databases">
        <title>Genome sequencing of the rare red list fungi Bondarzewia mesenterica.</title>
        <authorList>
            <person name="Buettner E."/>
            <person name="Kellner H."/>
        </authorList>
    </citation>
    <scope>NUCLEOTIDE SEQUENCE [LARGE SCALE GENOMIC DNA]</scope>
    <source>
        <strain evidence="3 4">DSM 108281</strain>
    </source>
</reference>
<keyword evidence="2" id="KW-0472">Membrane</keyword>
<gene>
    <name evidence="3" type="ORF">EW146_g2649</name>
</gene>
<sequence>MPAIPPPPAGFNYIAVLKPALHSILIAHSFLVLFFPILFALIYFSTASTRRQHVFILNIITICLAISVGIMLDWRCVRLSLKPTKTYPISFNLAISLLGVIQSLLVDVILLIRLISVYPREVIGPSRFISMITLPILLKIGRFINLVMFIQVLADLAKGPNADLAVQQEWASAPYIKIEWFGQLIDVTYASTLFLYKIWLHRQGRKSIESGSDSKVSFSYRLKILFYIASTNFVVPVIFSLVQIIVLYKSVDTSVVNDIVLVSTNISVIGVVFASIWAGSWARREEMSIAHVPGPGMAPSASGSRTMQFALRSMTNPTSTYGTRASSTTPPSDANDSVPMFIISEKNQPGIKATESTTSVIDIVARPPDLPRL</sequence>
<keyword evidence="4" id="KW-1185">Reference proteome</keyword>
<evidence type="ECO:0008006" key="5">
    <source>
        <dbReference type="Google" id="ProtNLM"/>
    </source>
</evidence>
<dbReference type="Proteomes" id="UP000310158">
    <property type="component" value="Unassembled WGS sequence"/>
</dbReference>
<organism evidence="3 4">
    <name type="scientific">Bondarzewia mesenterica</name>
    <dbReference type="NCBI Taxonomy" id="1095465"/>
    <lineage>
        <taxon>Eukaryota</taxon>
        <taxon>Fungi</taxon>
        <taxon>Dikarya</taxon>
        <taxon>Basidiomycota</taxon>
        <taxon>Agaricomycotina</taxon>
        <taxon>Agaricomycetes</taxon>
        <taxon>Russulales</taxon>
        <taxon>Bondarzewiaceae</taxon>
        <taxon>Bondarzewia</taxon>
    </lineage>
</organism>
<feature type="transmembrane region" description="Helical" evidence="2">
    <location>
        <begin position="180"/>
        <end position="200"/>
    </location>
</feature>
<feature type="transmembrane region" description="Helical" evidence="2">
    <location>
        <begin position="224"/>
        <end position="247"/>
    </location>
</feature>
<dbReference type="AlphaFoldDB" id="A0A4S4M0C0"/>
<feature type="transmembrane region" description="Helical" evidence="2">
    <location>
        <begin position="259"/>
        <end position="278"/>
    </location>
</feature>
<evidence type="ECO:0000313" key="3">
    <source>
        <dbReference type="EMBL" id="THH18342.1"/>
    </source>
</evidence>
<dbReference type="OrthoDB" id="2548432at2759"/>
<evidence type="ECO:0000256" key="2">
    <source>
        <dbReference type="SAM" id="Phobius"/>
    </source>
</evidence>
<protein>
    <recommendedName>
        <fullName evidence="5">G-protein coupled receptors family 1 profile domain-containing protein</fullName>
    </recommendedName>
</protein>
<keyword evidence="2" id="KW-0812">Transmembrane</keyword>
<keyword evidence="2" id="KW-1133">Transmembrane helix</keyword>
<name>A0A4S4M0C0_9AGAM</name>